<feature type="non-terminal residue" evidence="1">
    <location>
        <position position="1"/>
    </location>
</feature>
<dbReference type="EMBL" id="CAJNOC010012618">
    <property type="protein sequence ID" value="CAF1154521.1"/>
    <property type="molecule type" value="Genomic_DNA"/>
</dbReference>
<feature type="non-terminal residue" evidence="1">
    <location>
        <position position="90"/>
    </location>
</feature>
<dbReference type="AlphaFoldDB" id="A0A814T130"/>
<reference evidence="1" key="1">
    <citation type="submission" date="2021-02" db="EMBL/GenBank/DDBJ databases">
        <authorList>
            <person name="Nowell W R."/>
        </authorList>
    </citation>
    <scope>NUCLEOTIDE SEQUENCE</scope>
    <source>
        <strain evidence="1">Ploen Becks lab</strain>
    </source>
</reference>
<dbReference type="Proteomes" id="UP000663879">
    <property type="component" value="Unassembled WGS sequence"/>
</dbReference>
<protein>
    <submittedName>
        <fullName evidence="1">Uncharacterized protein</fullName>
    </submittedName>
</protein>
<accession>A0A814T130</accession>
<evidence type="ECO:0000313" key="1">
    <source>
        <dbReference type="EMBL" id="CAF1154521.1"/>
    </source>
</evidence>
<evidence type="ECO:0000313" key="2">
    <source>
        <dbReference type="Proteomes" id="UP000663879"/>
    </source>
</evidence>
<proteinExistence type="predicted"/>
<organism evidence="1 2">
    <name type="scientific">Brachionus calyciflorus</name>
    <dbReference type="NCBI Taxonomy" id="104777"/>
    <lineage>
        <taxon>Eukaryota</taxon>
        <taxon>Metazoa</taxon>
        <taxon>Spiralia</taxon>
        <taxon>Gnathifera</taxon>
        <taxon>Rotifera</taxon>
        <taxon>Eurotatoria</taxon>
        <taxon>Monogononta</taxon>
        <taxon>Pseudotrocha</taxon>
        <taxon>Ploima</taxon>
        <taxon>Brachionidae</taxon>
        <taxon>Brachionus</taxon>
    </lineage>
</organism>
<comment type="caution">
    <text evidence="1">The sequence shown here is derived from an EMBL/GenBank/DDBJ whole genome shotgun (WGS) entry which is preliminary data.</text>
</comment>
<gene>
    <name evidence="1" type="ORF">OXX778_LOCUS23415</name>
</gene>
<name>A0A814T130_9BILA</name>
<sequence>ENFNRKEFFGLSELSEENSIGFNYEYATYTLTNTEVRFTTSILGFELYVSQPGYIKIGIITYSECGYEISCSRFFEEYGTVPNVKFSISK</sequence>
<keyword evidence="2" id="KW-1185">Reference proteome</keyword>